<dbReference type="AlphaFoldDB" id="A0A6J4JBW9"/>
<dbReference type="Pfam" id="PF13374">
    <property type="entry name" value="TPR_10"/>
    <property type="match status" value="1"/>
</dbReference>
<dbReference type="InterPro" id="IPR011990">
    <property type="entry name" value="TPR-like_helical_dom_sf"/>
</dbReference>
<reference evidence="1" key="1">
    <citation type="submission" date="2020-02" db="EMBL/GenBank/DDBJ databases">
        <authorList>
            <person name="Meier V. D."/>
        </authorList>
    </citation>
    <scope>NUCLEOTIDE SEQUENCE</scope>
    <source>
        <strain evidence="1">AVDCRST_MAG92</strain>
    </source>
</reference>
<sequence>MVRATPHPLSGIRTAQTNLDRRDEALRLNNVGLRQLNRNQVQEPLQMFEQVLVIYRGISKSPNGDSFASCQSKGTVLNNIGEVYRNLGQYADAEKTLFAAIEVLESLRLGLPDASKIAIFEMQVFTYRFLPLRHCKMSEGNI</sequence>
<evidence type="ECO:0000313" key="1">
    <source>
        <dbReference type="EMBL" id="CAA9273973.1"/>
    </source>
</evidence>
<gene>
    <name evidence="1" type="ORF">AVDCRST_MAG92-3109</name>
</gene>
<name>A0A6J4JBW9_9CYAN</name>
<accession>A0A6J4JBW9</accession>
<dbReference type="Gene3D" id="1.25.40.10">
    <property type="entry name" value="Tetratricopeptide repeat domain"/>
    <property type="match status" value="1"/>
</dbReference>
<protein>
    <submittedName>
        <fullName evidence="1">FIG140336: TPR domain protein</fullName>
    </submittedName>
</protein>
<organism evidence="1">
    <name type="scientific">uncultured Coleofasciculus sp</name>
    <dbReference type="NCBI Taxonomy" id="1267456"/>
    <lineage>
        <taxon>Bacteria</taxon>
        <taxon>Bacillati</taxon>
        <taxon>Cyanobacteriota</taxon>
        <taxon>Cyanophyceae</taxon>
        <taxon>Coleofasciculales</taxon>
        <taxon>Coleofasciculaceae</taxon>
        <taxon>Coleofasciculus</taxon>
        <taxon>environmental samples</taxon>
    </lineage>
</organism>
<dbReference type="SUPFAM" id="SSF48452">
    <property type="entry name" value="TPR-like"/>
    <property type="match status" value="1"/>
</dbReference>
<dbReference type="EMBL" id="CADCTM010000514">
    <property type="protein sequence ID" value="CAA9273973.1"/>
    <property type="molecule type" value="Genomic_DNA"/>
</dbReference>
<proteinExistence type="predicted"/>